<comment type="function">
    <text evidence="7">Hydrolyzes fatty acids from S-acylated cysteine residues in proteins with a strong preference for palmitoylated G-alpha proteins over other acyl substrates. Mediates the deacylation of G-alpha proteins such as GPA1 in vivo, but has weak or no activity toward palmitoylated Ras proteins. Has weak lysophospholipase activity in vitro; however such activity may not exist in vivo.</text>
</comment>
<dbReference type="InterPro" id="IPR050565">
    <property type="entry name" value="LYPA1-2/EST-like"/>
</dbReference>
<keyword evidence="5" id="KW-0378">Hydrolase</keyword>
<evidence type="ECO:0000256" key="4">
    <source>
        <dbReference type="ARBA" id="ARBA00022487"/>
    </source>
</evidence>
<evidence type="ECO:0000259" key="10">
    <source>
        <dbReference type="Pfam" id="PF02230"/>
    </source>
</evidence>
<dbReference type="GO" id="GO:0006631">
    <property type="term" value="P:fatty acid metabolic process"/>
    <property type="evidence" value="ECO:0007669"/>
    <property type="project" value="UniProtKB-KW"/>
</dbReference>
<dbReference type="EC" id="3.1.2.22" evidence="2"/>
<evidence type="ECO:0000256" key="8">
    <source>
        <dbReference type="ARBA" id="ARBA00031195"/>
    </source>
</evidence>
<evidence type="ECO:0000313" key="12">
    <source>
        <dbReference type="Proteomes" id="UP001385951"/>
    </source>
</evidence>
<dbReference type="InterPro" id="IPR029058">
    <property type="entry name" value="AB_hydrolase_fold"/>
</dbReference>
<dbReference type="GO" id="GO:0052689">
    <property type="term" value="F:carboxylic ester hydrolase activity"/>
    <property type="evidence" value="ECO:0007669"/>
    <property type="project" value="UniProtKB-KW"/>
</dbReference>
<dbReference type="EMBL" id="JASBNA010000018">
    <property type="protein sequence ID" value="KAK7685975.1"/>
    <property type="molecule type" value="Genomic_DNA"/>
</dbReference>
<sequence>MAGKRLEFLSVSPRMKHTATVIFIHGLGDTGFGWQPLAEFLGKDPQLDRVKWILPHAPRRHIPLRNDTMPAWYDFVSLDPPTEVEADILESAKAIDDLIDDEIERGTPADRIVLGGFSQGAAMTLLTGLTTQHQIAGLIVLSGRLPMREKFKTLPISSHVQEYSIFWGHGTGDKVVTYELGVLSADYLKTELGIKPAGLHFADPSSSSSNAKPIGIDFHSYEDLGHTVTDEEVEDIRKFLKSILPNPIGSA</sequence>
<gene>
    <name evidence="11" type="ORF">QCA50_010785</name>
</gene>
<dbReference type="Pfam" id="PF02230">
    <property type="entry name" value="Abhydrolase_2"/>
    <property type="match status" value="1"/>
</dbReference>
<comment type="catalytic activity">
    <reaction evidence="9">
        <text>S-hexadecanoyl-L-cysteinyl-[protein] + H2O = L-cysteinyl-[protein] + hexadecanoate + H(+)</text>
        <dbReference type="Rhea" id="RHEA:19233"/>
        <dbReference type="Rhea" id="RHEA-COMP:10131"/>
        <dbReference type="Rhea" id="RHEA-COMP:11032"/>
        <dbReference type="ChEBI" id="CHEBI:7896"/>
        <dbReference type="ChEBI" id="CHEBI:15377"/>
        <dbReference type="ChEBI" id="CHEBI:15378"/>
        <dbReference type="ChEBI" id="CHEBI:29950"/>
        <dbReference type="ChEBI" id="CHEBI:74151"/>
        <dbReference type="EC" id="3.1.2.22"/>
    </reaction>
</comment>
<proteinExistence type="inferred from homology"/>
<keyword evidence="4" id="KW-0719">Serine esterase</keyword>
<dbReference type="PANTHER" id="PTHR10655">
    <property type="entry name" value="LYSOPHOSPHOLIPASE-RELATED"/>
    <property type="match status" value="1"/>
</dbReference>
<evidence type="ECO:0000256" key="2">
    <source>
        <dbReference type="ARBA" id="ARBA00012423"/>
    </source>
</evidence>
<reference evidence="11 12" key="1">
    <citation type="submission" date="2022-09" db="EMBL/GenBank/DDBJ databases">
        <authorList>
            <person name="Palmer J.M."/>
        </authorList>
    </citation>
    <scope>NUCLEOTIDE SEQUENCE [LARGE SCALE GENOMIC DNA]</scope>
    <source>
        <strain evidence="11 12">DSM 7382</strain>
    </source>
</reference>
<dbReference type="Proteomes" id="UP001385951">
    <property type="component" value="Unassembled WGS sequence"/>
</dbReference>
<evidence type="ECO:0000256" key="3">
    <source>
        <dbReference type="ARBA" id="ARBA00014923"/>
    </source>
</evidence>
<organism evidence="11 12">
    <name type="scientific">Cerrena zonata</name>
    <dbReference type="NCBI Taxonomy" id="2478898"/>
    <lineage>
        <taxon>Eukaryota</taxon>
        <taxon>Fungi</taxon>
        <taxon>Dikarya</taxon>
        <taxon>Basidiomycota</taxon>
        <taxon>Agaricomycotina</taxon>
        <taxon>Agaricomycetes</taxon>
        <taxon>Polyporales</taxon>
        <taxon>Cerrenaceae</taxon>
        <taxon>Cerrena</taxon>
    </lineage>
</organism>
<name>A0AAW0GA93_9APHY</name>
<dbReference type="AlphaFoldDB" id="A0AAW0GA93"/>
<protein>
    <recommendedName>
        <fullName evidence="3">Acyl-protein thioesterase 1</fullName>
        <ecNumber evidence="2">3.1.2.22</ecNumber>
    </recommendedName>
    <alternativeName>
        <fullName evidence="8">Palmitoyl-protein hydrolase</fullName>
    </alternativeName>
</protein>
<dbReference type="GO" id="GO:0005737">
    <property type="term" value="C:cytoplasm"/>
    <property type="evidence" value="ECO:0007669"/>
    <property type="project" value="TreeGrafter"/>
</dbReference>
<keyword evidence="6" id="KW-0443">Lipid metabolism</keyword>
<comment type="caution">
    <text evidence="11">The sequence shown here is derived from an EMBL/GenBank/DDBJ whole genome shotgun (WGS) entry which is preliminary data.</text>
</comment>
<dbReference type="Gene3D" id="3.40.50.1820">
    <property type="entry name" value="alpha/beta hydrolase"/>
    <property type="match status" value="1"/>
</dbReference>
<comment type="similarity">
    <text evidence="1">Belongs to the AB hydrolase superfamily. AB hydrolase 2 family.</text>
</comment>
<evidence type="ECO:0000256" key="1">
    <source>
        <dbReference type="ARBA" id="ARBA00006499"/>
    </source>
</evidence>
<dbReference type="InterPro" id="IPR003140">
    <property type="entry name" value="PLipase/COase/thioEstase"/>
</dbReference>
<evidence type="ECO:0000256" key="5">
    <source>
        <dbReference type="ARBA" id="ARBA00022801"/>
    </source>
</evidence>
<evidence type="ECO:0000256" key="9">
    <source>
        <dbReference type="ARBA" id="ARBA00047337"/>
    </source>
</evidence>
<accession>A0AAW0GA93</accession>
<evidence type="ECO:0000313" key="11">
    <source>
        <dbReference type="EMBL" id="KAK7685975.1"/>
    </source>
</evidence>
<keyword evidence="6" id="KW-0276">Fatty acid metabolism</keyword>
<evidence type="ECO:0000256" key="6">
    <source>
        <dbReference type="ARBA" id="ARBA00022832"/>
    </source>
</evidence>
<dbReference type="SUPFAM" id="SSF53474">
    <property type="entry name" value="alpha/beta-Hydrolases"/>
    <property type="match status" value="1"/>
</dbReference>
<dbReference type="GO" id="GO:0008474">
    <property type="term" value="F:palmitoyl-(protein) hydrolase activity"/>
    <property type="evidence" value="ECO:0007669"/>
    <property type="project" value="UniProtKB-EC"/>
</dbReference>
<keyword evidence="12" id="KW-1185">Reference proteome</keyword>
<evidence type="ECO:0000256" key="7">
    <source>
        <dbReference type="ARBA" id="ARBA00029392"/>
    </source>
</evidence>
<dbReference type="PANTHER" id="PTHR10655:SF17">
    <property type="entry name" value="LYSOPHOSPHOLIPASE-LIKE PROTEIN 1"/>
    <property type="match status" value="1"/>
</dbReference>
<feature type="domain" description="Phospholipase/carboxylesterase/thioesterase" evidence="10">
    <location>
        <begin position="11"/>
        <end position="193"/>
    </location>
</feature>